<accession>W1XI92</accession>
<dbReference type="EMBL" id="AZMM01015420">
    <property type="protein sequence ID" value="ETJ30058.1"/>
    <property type="molecule type" value="Genomic_DNA"/>
</dbReference>
<feature type="non-terminal residue" evidence="1">
    <location>
        <position position="1"/>
    </location>
</feature>
<dbReference type="AlphaFoldDB" id="W1XI92"/>
<evidence type="ECO:0000313" key="1">
    <source>
        <dbReference type="EMBL" id="ETJ30058.1"/>
    </source>
</evidence>
<sequence>RIEEYRSQKGPFTSVEGIKGVKAIDDVLSADVVVVERPSLVLGQDDDAAGAVGKAFEHRWFFSSARASRSVAPGCPPARQ</sequence>
<protein>
    <submittedName>
        <fullName evidence="1">ComEA protein</fullName>
    </submittedName>
</protein>
<proteinExistence type="predicted"/>
<name>W1XI92_9ZZZZ</name>
<gene>
    <name evidence="1" type="ORF">Q604_UNBC15420G0001</name>
</gene>
<comment type="caution">
    <text evidence="1">The sequence shown here is derived from an EMBL/GenBank/DDBJ whole genome shotgun (WGS) entry which is preliminary data.</text>
</comment>
<organism evidence="1">
    <name type="scientific">human gut metagenome</name>
    <dbReference type="NCBI Taxonomy" id="408170"/>
    <lineage>
        <taxon>unclassified sequences</taxon>
        <taxon>metagenomes</taxon>
        <taxon>organismal metagenomes</taxon>
    </lineage>
</organism>
<reference evidence="1" key="1">
    <citation type="submission" date="2013-12" db="EMBL/GenBank/DDBJ databases">
        <title>A Varibaculum cambriense genome reconstructed from a premature infant gut community with otherwise low bacterial novelty that shifts toward anaerobic metabolism during the third week of life.</title>
        <authorList>
            <person name="Brown C.T."/>
            <person name="Sharon I."/>
            <person name="Thomas B.C."/>
            <person name="Castelle C.J."/>
            <person name="Morowitz M.J."/>
            <person name="Banfield J.F."/>
        </authorList>
    </citation>
    <scope>NUCLEOTIDE SEQUENCE</scope>
</reference>